<organism evidence="2">
    <name type="scientific">Tanacetum cinerariifolium</name>
    <name type="common">Dalmatian daisy</name>
    <name type="synonym">Chrysanthemum cinerariifolium</name>
    <dbReference type="NCBI Taxonomy" id="118510"/>
    <lineage>
        <taxon>Eukaryota</taxon>
        <taxon>Viridiplantae</taxon>
        <taxon>Streptophyta</taxon>
        <taxon>Embryophyta</taxon>
        <taxon>Tracheophyta</taxon>
        <taxon>Spermatophyta</taxon>
        <taxon>Magnoliopsida</taxon>
        <taxon>eudicotyledons</taxon>
        <taxon>Gunneridae</taxon>
        <taxon>Pentapetalae</taxon>
        <taxon>asterids</taxon>
        <taxon>campanulids</taxon>
        <taxon>Asterales</taxon>
        <taxon>Asteraceae</taxon>
        <taxon>Asteroideae</taxon>
        <taxon>Anthemideae</taxon>
        <taxon>Anthemidinae</taxon>
        <taxon>Tanacetum</taxon>
    </lineage>
</organism>
<feature type="compositionally biased region" description="Low complexity" evidence="1">
    <location>
        <begin position="16"/>
        <end position="27"/>
    </location>
</feature>
<accession>A0A699QEG2</accession>
<comment type="caution">
    <text evidence="2">The sequence shown here is derived from an EMBL/GenBank/DDBJ whole genome shotgun (WGS) entry which is preliminary data.</text>
</comment>
<feature type="non-terminal residue" evidence="2">
    <location>
        <position position="1"/>
    </location>
</feature>
<evidence type="ECO:0000256" key="1">
    <source>
        <dbReference type="SAM" id="MobiDB-lite"/>
    </source>
</evidence>
<name>A0A699QEG2_TANCI</name>
<sequence length="114" mass="12234">TNRVNTVSAPVNVVGPNPTNSTNSFNTASPSVNAVSPNFGITGKSLFLNPFTYPDDPDMSELEDIVYSDDEEDVGAEVDLPNLEINIPFSPIPTTRVHKDHPINQIIGDLNSGP</sequence>
<protein>
    <submittedName>
        <fullName evidence="2">Uncharacterized protein</fullName>
    </submittedName>
</protein>
<dbReference type="EMBL" id="BKCJ010994151">
    <property type="protein sequence ID" value="GFC62493.1"/>
    <property type="molecule type" value="Genomic_DNA"/>
</dbReference>
<evidence type="ECO:0000313" key="2">
    <source>
        <dbReference type="EMBL" id="GFC62493.1"/>
    </source>
</evidence>
<gene>
    <name evidence="2" type="ORF">Tci_834463</name>
</gene>
<feature type="region of interest" description="Disordered" evidence="1">
    <location>
        <begin position="1"/>
        <end position="27"/>
    </location>
</feature>
<dbReference type="AlphaFoldDB" id="A0A699QEG2"/>
<reference evidence="2" key="1">
    <citation type="journal article" date="2019" name="Sci. Rep.">
        <title>Draft genome of Tanacetum cinerariifolium, the natural source of mosquito coil.</title>
        <authorList>
            <person name="Yamashiro T."/>
            <person name="Shiraishi A."/>
            <person name="Satake H."/>
            <person name="Nakayama K."/>
        </authorList>
    </citation>
    <scope>NUCLEOTIDE SEQUENCE</scope>
</reference>
<proteinExistence type="predicted"/>